<dbReference type="Gene3D" id="3.80.10.10">
    <property type="entry name" value="Ribonuclease Inhibitor"/>
    <property type="match status" value="1"/>
</dbReference>
<feature type="transmembrane region" description="Helical" evidence="2">
    <location>
        <begin position="163"/>
        <end position="185"/>
    </location>
</feature>
<keyword evidence="2" id="KW-0472">Membrane</keyword>
<dbReference type="GO" id="GO:0007507">
    <property type="term" value="P:heart development"/>
    <property type="evidence" value="ECO:0007669"/>
    <property type="project" value="Ensembl"/>
</dbReference>
<dbReference type="GO" id="GO:0002248">
    <property type="term" value="P:connective tissue replacement involved in inflammatory response wound healing"/>
    <property type="evidence" value="ECO:0007669"/>
    <property type="project" value="Ensembl"/>
</dbReference>
<dbReference type="PANTHER" id="PTHR20878:SF0">
    <property type="entry name" value="LEUCINE-RICH REPEAT-CONTAINING PROTEIN 25"/>
    <property type="match status" value="1"/>
</dbReference>
<dbReference type="AlphaFoldDB" id="A0A8C6W9T6"/>
<organism evidence="4 5">
    <name type="scientific">Nannospalax galili</name>
    <name type="common">Northern Israeli blind subterranean mole rat</name>
    <name type="synonym">Spalax galili</name>
    <dbReference type="NCBI Taxonomy" id="1026970"/>
    <lineage>
        <taxon>Eukaryota</taxon>
        <taxon>Metazoa</taxon>
        <taxon>Chordata</taxon>
        <taxon>Craniata</taxon>
        <taxon>Vertebrata</taxon>
        <taxon>Euteleostomi</taxon>
        <taxon>Mammalia</taxon>
        <taxon>Eutheria</taxon>
        <taxon>Euarchontoglires</taxon>
        <taxon>Glires</taxon>
        <taxon>Rodentia</taxon>
        <taxon>Myomorpha</taxon>
        <taxon>Muroidea</taxon>
        <taxon>Spalacidae</taxon>
        <taxon>Spalacinae</taxon>
        <taxon>Nannospalax</taxon>
    </lineage>
</organism>
<dbReference type="GO" id="GO:1990776">
    <property type="term" value="P:response to angiotensin"/>
    <property type="evidence" value="ECO:0007669"/>
    <property type="project" value="Ensembl"/>
</dbReference>
<dbReference type="Proteomes" id="UP000694381">
    <property type="component" value="Unassembled WGS sequence"/>
</dbReference>
<proteinExistence type="predicted"/>
<keyword evidence="2" id="KW-1133">Transmembrane helix</keyword>
<dbReference type="SUPFAM" id="SSF52058">
    <property type="entry name" value="L domain-like"/>
    <property type="match status" value="1"/>
</dbReference>
<dbReference type="InterPro" id="IPR032675">
    <property type="entry name" value="LRR_dom_sf"/>
</dbReference>
<dbReference type="GO" id="GO:0010467">
    <property type="term" value="P:gene expression"/>
    <property type="evidence" value="ECO:0007669"/>
    <property type="project" value="Ensembl"/>
</dbReference>
<dbReference type="GO" id="GO:0005783">
    <property type="term" value="C:endoplasmic reticulum"/>
    <property type="evidence" value="ECO:0007669"/>
    <property type="project" value="Ensembl"/>
</dbReference>
<reference evidence="4" key="2">
    <citation type="submission" date="2025-09" db="UniProtKB">
        <authorList>
            <consortium name="Ensembl"/>
        </authorList>
    </citation>
    <scope>IDENTIFICATION</scope>
</reference>
<feature type="compositionally biased region" description="Polar residues" evidence="1">
    <location>
        <begin position="217"/>
        <end position="235"/>
    </location>
</feature>
<keyword evidence="2" id="KW-0812">Transmembrane</keyword>
<dbReference type="GeneTree" id="ENSGT00390000004001"/>
<evidence type="ECO:0000256" key="3">
    <source>
        <dbReference type="SAM" id="SignalP"/>
    </source>
</evidence>
<dbReference type="GO" id="GO:0015630">
    <property type="term" value="C:microtubule cytoskeleton"/>
    <property type="evidence" value="ECO:0007669"/>
    <property type="project" value="Ensembl"/>
</dbReference>
<dbReference type="InterPro" id="IPR001611">
    <property type="entry name" value="Leu-rich_rpt"/>
</dbReference>
<feature type="region of interest" description="Disordered" evidence="1">
    <location>
        <begin position="194"/>
        <end position="256"/>
    </location>
</feature>
<evidence type="ECO:0000313" key="4">
    <source>
        <dbReference type="Ensembl" id="ENSNGAP00000018040.1"/>
    </source>
</evidence>
<dbReference type="PANTHER" id="PTHR20878">
    <property type="entry name" value="LEUCINE-RICH REPEAT CONTAINING PROTEIN 25"/>
    <property type="match status" value="1"/>
</dbReference>
<protein>
    <submittedName>
        <fullName evidence="4">Leucine rich repeat containing 25</fullName>
    </submittedName>
</protein>
<dbReference type="Pfam" id="PF13855">
    <property type="entry name" value="LRR_8"/>
    <property type="match status" value="1"/>
</dbReference>
<evidence type="ECO:0000313" key="5">
    <source>
        <dbReference type="Proteomes" id="UP000694381"/>
    </source>
</evidence>
<name>A0A8C6W9T6_NANGA</name>
<dbReference type="GO" id="GO:0051599">
    <property type="term" value="P:response to hydrostatic pressure"/>
    <property type="evidence" value="ECO:0007669"/>
    <property type="project" value="Ensembl"/>
</dbReference>
<feature type="chain" id="PRO_5034343921" evidence="3">
    <location>
        <begin position="19"/>
        <end position="289"/>
    </location>
</feature>
<dbReference type="GO" id="GO:0007249">
    <property type="term" value="P:canonical NF-kappaB signal transduction"/>
    <property type="evidence" value="ECO:0007669"/>
    <property type="project" value="Ensembl"/>
</dbReference>
<keyword evidence="5" id="KW-1185">Reference proteome</keyword>
<feature type="signal peptide" evidence="3">
    <location>
        <begin position="1"/>
        <end position="18"/>
    </location>
</feature>
<gene>
    <name evidence="4" type="primary">Lrrc25</name>
</gene>
<evidence type="ECO:0000256" key="1">
    <source>
        <dbReference type="SAM" id="MobiDB-lite"/>
    </source>
</evidence>
<accession>A0A8C6W9T6</accession>
<sequence>CFSLLLLMVLLRTAGSQGLSCTVFSNNVDWSQWFHDTCLNFSGLGLRLPWNQSLQASSLRVLDLSANGLHQFPPAFFVNLQQLQTLIVTHNPLNSVDQWLAWRCDLELKADCSCALASWHKVRRDNCSGQQEPLCMHPASVSQQNLSTFLAISCPPGLAPGTIGAMVAGGVIFLILAIAGSVLAWRLKGHTQTNSQGLSKAAGSQDAPRPVSGFQLRYSSQSPGPKAQDTPSGRSTPDYENVFVGEPDKEHSWSAARAHLSKDSDFYMNYRGPSPDPQPVYCNLESLGR</sequence>
<dbReference type="GO" id="GO:0071559">
    <property type="term" value="P:response to transforming growth factor beta"/>
    <property type="evidence" value="ECO:0007669"/>
    <property type="project" value="Ensembl"/>
</dbReference>
<dbReference type="GO" id="GO:0005829">
    <property type="term" value="C:cytosol"/>
    <property type="evidence" value="ECO:0007669"/>
    <property type="project" value="Ensembl"/>
</dbReference>
<dbReference type="InterPro" id="IPR039243">
    <property type="entry name" value="LRRC25"/>
</dbReference>
<dbReference type="Ensembl" id="ENSNGAT00000023682.1">
    <property type="protein sequence ID" value="ENSNGAP00000018040.1"/>
    <property type="gene ID" value="ENSNGAG00000018288.1"/>
</dbReference>
<keyword evidence="3" id="KW-0732">Signal</keyword>
<evidence type="ECO:0000256" key="2">
    <source>
        <dbReference type="SAM" id="Phobius"/>
    </source>
</evidence>
<dbReference type="OMA" id="WHNVSAF"/>
<reference evidence="4" key="1">
    <citation type="submission" date="2025-08" db="UniProtKB">
        <authorList>
            <consortium name="Ensembl"/>
        </authorList>
    </citation>
    <scope>IDENTIFICATION</scope>
</reference>